<feature type="region of interest" description="Disordered" evidence="6">
    <location>
        <begin position="406"/>
        <end position="492"/>
    </location>
</feature>
<reference evidence="7 8" key="1">
    <citation type="journal article" date="2018" name="Mol. Biol. Evol.">
        <title>Analysis of the draft genome of the red seaweed Gracilariopsis chorda provides insights into genome size evolution in Rhodophyta.</title>
        <authorList>
            <person name="Lee J."/>
            <person name="Yang E.C."/>
            <person name="Graf L."/>
            <person name="Yang J.H."/>
            <person name="Qiu H."/>
            <person name="Zel Zion U."/>
            <person name="Chan C.X."/>
            <person name="Stephens T.G."/>
            <person name="Weber A.P.M."/>
            <person name="Boo G.H."/>
            <person name="Boo S.M."/>
            <person name="Kim K.M."/>
            <person name="Shin Y."/>
            <person name="Jung M."/>
            <person name="Lee S.J."/>
            <person name="Yim H.S."/>
            <person name="Lee J.H."/>
            <person name="Bhattacharya D."/>
            <person name="Yoon H.S."/>
        </authorList>
    </citation>
    <scope>NUCLEOTIDE SEQUENCE [LARGE SCALE GENOMIC DNA]</scope>
    <source>
        <strain evidence="7 8">SKKU-2015</strain>
        <tissue evidence="7">Whole body</tissue>
    </source>
</reference>
<feature type="repeat" description="TPR" evidence="4">
    <location>
        <begin position="83"/>
        <end position="116"/>
    </location>
</feature>
<name>A0A2V3IHB5_9FLOR</name>
<organism evidence="7 8">
    <name type="scientific">Gracilariopsis chorda</name>
    <dbReference type="NCBI Taxonomy" id="448386"/>
    <lineage>
        <taxon>Eukaryota</taxon>
        <taxon>Rhodophyta</taxon>
        <taxon>Florideophyceae</taxon>
        <taxon>Rhodymeniophycidae</taxon>
        <taxon>Gracilariales</taxon>
        <taxon>Gracilariaceae</taxon>
        <taxon>Gracilariopsis</taxon>
    </lineage>
</organism>
<dbReference type="Gene3D" id="1.25.40.10">
    <property type="entry name" value="Tetratricopeptide repeat domain"/>
    <property type="match status" value="1"/>
</dbReference>
<evidence type="ECO:0000313" key="7">
    <source>
        <dbReference type="EMBL" id="PXF41452.1"/>
    </source>
</evidence>
<dbReference type="InterPro" id="IPR007378">
    <property type="entry name" value="Tic22-like"/>
</dbReference>
<comment type="subcellular location">
    <subcellularLocation>
        <location evidence="1">Plastid</location>
        <location evidence="1">Chloroplast</location>
    </subcellularLocation>
</comment>
<evidence type="ECO:0000256" key="6">
    <source>
        <dbReference type="SAM" id="MobiDB-lite"/>
    </source>
</evidence>
<dbReference type="Gene3D" id="3.40.1350.100">
    <property type="match status" value="2"/>
</dbReference>
<accession>A0A2V3IHB5</accession>
<sequence>MFSVSGRGGRNSKAIREYKAVGNKAMQLGSFQKAIRLYSRALELDPGNAILYSNRSAAHFNIRQFSESLEDAESSILCDGMWWKAYKRKGLALIHMQRYEEAIEALEEGLKIVGKNAEMEKNLEFARACQEQAQNLYILPEPHMMQRLESVPVFIVTDDVGQPFFVTYDDGQQVCTFYFDQEDAKATLDWIKTENPDLGDTARVIHITLYQAFNLAQETQKQYYEETTRAAAEEDRAAAAAAAEKAKQAKAAAKKAAAGKDNGIKKNTDGQQKEVDDWEEGDTVVDGEEDNVDDVIDATASKSVDTADGTVPGSPSGEPAAAHESAEESKEVDESAKDSGNDDAENVRDGEEGNAKKDGSKGEDAGDKKDGSEKKDDDIIIDDNAPLSFQFRPELRQVEVAVDLLNKHPNPPVRPILRDPPSVKKAKAVARAAEAAKKAPENPAKAEESEASATKPEETKETSPSGGDAGASASRAEPGSAANEGDDDDELTVDNFNGIPVFQAKGLTLLQKNKQLIPLFFSKWDLEAAWKQLKESNTIDVPGECEIEVGTLEDVLRRMSESKTDEFESIFFVPSREAMKAINVRFPLDELALPSRPPIVKRPVKKAGFSKARQIAARGGTKDEIRAAIREDLEKHVERQRMAEIIAQIEQARRAGGVGPATGVNKKAKKTPKVKQGVQA</sequence>
<evidence type="ECO:0000256" key="5">
    <source>
        <dbReference type="SAM" id="Coils"/>
    </source>
</evidence>
<feature type="compositionally biased region" description="Basic and acidic residues" evidence="6">
    <location>
        <begin position="324"/>
        <end position="378"/>
    </location>
</feature>
<dbReference type="InterPro" id="IPR011990">
    <property type="entry name" value="TPR-like_helical_dom_sf"/>
</dbReference>
<dbReference type="EMBL" id="NBIV01000216">
    <property type="protein sequence ID" value="PXF41452.1"/>
    <property type="molecule type" value="Genomic_DNA"/>
</dbReference>
<dbReference type="InterPro" id="IPR019734">
    <property type="entry name" value="TPR_rpt"/>
</dbReference>
<feature type="repeat" description="TPR" evidence="4">
    <location>
        <begin position="15"/>
        <end position="48"/>
    </location>
</feature>
<feature type="compositionally biased region" description="Acidic residues" evidence="6">
    <location>
        <begin position="276"/>
        <end position="296"/>
    </location>
</feature>
<feature type="region of interest" description="Disordered" evidence="6">
    <location>
        <begin position="253"/>
        <end position="389"/>
    </location>
</feature>
<feature type="compositionally biased region" description="Low complexity" evidence="6">
    <location>
        <begin position="314"/>
        <end position="323"/>
    </location>
</feature>
<comment type="caution">
    <text evidence="7">The sequence shown here is derived from an EMBL/GenBank/DDBJ whole genome shotgun (WGS) entry which is preliminary data.</text>
</comment>
<dbReference type="AlphaFoldDB" id="A0A2V3IHB5"/>
<dbReference type="Pfam" id="PF13414">
    <property type="entry name" value="TPR_11"/>
    <property type="match status" value="1"/>
</dbReference>
<feature type="compositionally biased region" description="Basic and acidic residues" evidence="6">
    <location>
        <begin position="262"/>
        <end position="275"/>
    </location>
</feature>
<dbReference type="PANTHER" id="PTHR33926:SF4">
    <property type="entry name" value="PROTEIN TIC 22, CHLOROPLASTIC"/>
    <property type="match status" value="1"/>
</dbReference>
<feature type="region of interest" description="Disordered" evidence="6">
    <location>
        <begin position="655"/>
        <end position="680"/>
    </location>
</feature>
<dbReference type="Pfam" id="PF04278">
    <property type="entry name" value="Tic22"/>
    <property type="match status" value="2"/>
</dbReference>
<dbReference type="Proteomes" id="UP000247409">
    <property type="component" value="Unassembled WGS sequence"/>
</dbReference>
<evidence type="ECO:0000256" key="2">
    <source>
        <dbReference type="ARBA" id="ARBA00022528"/>
    </source>
</evidence>
<dbReference type="PROSITE" id="PS50005">
    <property type="entry name" value="TPR"/>
    <property type="match status" value="2"/>
</dbReference>
<dbReference type="GO" id="GO:0009507">
    <property type="term" value="C:chloroplast"/>
    <property type="evidence" value="ECO:0007669"/>
    <property type="project" value="UniProtKB-SubCell"/>
</dbReference>
<dbReference type="PROSITE" id="PS50293">
    <property type="entry name" value="TPR_REGION"/>
    <property type="match status" value="1"/>
</dbReference>
<proteinExistence type="predicted"/>
<dbReference type="SUPFAM" id="SSF48452">
    <property type="entry name" value="TPR-like"/>
    <property type="match status" value="1"/>
</dbReference>
<keyword evidence="5" id="KW-0175">Coiled coil</keyword>
<gene>
    <name evidence="7" type="ORF">BWQ96_08833</name>
</gene>
<dbReference type="GO" id="GO:0015031">
    <property type="term" value="P:protein transport"/>
    <property type="evidence" value="ECO:0007669"/>
    <property type="project" value="InterPro"/>
</dbReference>
<evidence type="ECO:0000256" key="4">
    <source>
        <dbReference type="PROSITE-ProRule" id="PRU00339"/>
    </source>
</evidence>
<evidence type="ECO:0000256" key="3">
    <source>
        <dbReference type="ARBA" id="ARBA00022640"/>
    </source>
</evidence>
<dbReference type="STRING" id="448386.A0A2V3IHB5"/>
<keyword evidence="4" id="KW-0802">TPR repeat</keyword>
<keyword evidence="2" id="KW-0150">Chloroplast</keyword>
<evidence type="ECO:0000256" key="1">
    <source>
        <dbReference type="ARBA" id="ARBA00004229"/>
    </source>
</evidence>
<evidence type="ECO:0000313" key="8">
    <source>
        <dbReference type="Proteomes" id="UP000247409"/>
    </source>
</evidence>
<protein>
    <submittedName>
        <fullName evidence="7">Stress-induced-phosphoprotein 1</fullName>
    </submittedName>
</protein>
<keyword evidence="8" id="KW-1185">Reference proteome</keyword>
<feature type="compositionally biased region" description="Basic and acidic residues" evidence="6">
    <location>
        <begin position="434"/>
        <end position="448"/>
    </location>
</feature>
<feature type="coiled-coil region" evidence="5">
    <location>
        <begin position="96"/>
        <end position="136"/>
    </location>
</feature>
<dbReference type="PANTHER" id="PTHR33926">
    <property type="entry name" value="PROTEIN TIC 22, CHLOROPLASTIC"/>
    <property type="match status" value="1"/>
</dbReference>
<keyword evidence="3" id="KW-0934">Plastid</keyword>
<dbReference type="OrthoDB" id="2423701at2759"/>
<dbReference type="SMART" id="SM00028">
    <property type="entry name" value="TPR"/>
    <property type="match status" value="3"/>
</dbReference>